<protein>
    <submittedName>
        <fullName evidence="1">Uncharacterized protein</fullName>
    </submittedName>
</protein>
<dbReference type="Proteomes" id="UP000188324">
    <property type="component" value="Chromosome"/>
</dbReference>
<dbReference type="OrthoDB" id="4466527at2"/>
<keyword evidence="2" id="KW-1185">Reference proteome</keyword>
<evidence type="ECO:0000313" key="2">
    <source>
        <dbReference type="Proteomes" id="UP000188324"/>
    </source>
</evidence>
<proteinExistence type="predicted"/>
<dbReference type="AlphaFoldDB" id="A0A1Q2CBF3"/>
<gene>
    <name evidence="1" type="ORF">RPIT_00255</name>
</gene>
<sequence>MIDDCIDVEDGGCAGPVELRQTMSGSGASFPRCELHYEIYAERMAAVIAEISARYPVTPPADWSPLDAGEAWDEQW</sequence>
<dbReference type="STRING" id="1610493.RPIT_00255"/>
<accession>A0A1Q2CBF3</accession>
<dbReference type="KEGG" id="tfl:RPIT_00255"/>
<dbReference type="RefSeq" id="WP_061613716.1">
    <property type="nucleotide sequence ID" value="NZ_CP019605.1"/>
</dbReference>
<reference evidence="1 2" key="1">
    <citation type="journal article" date="2016" name="Int. J. Syst. Evol. Microbiol.">
        <title>Tessaracoccus flavus sp. nov., isolated from the drainage system of a lindane-producing factory.</title>
        <authorList>
            <person name="Kumari R."/>
            <person name="Singh P."/>
            <person name="Schumann P."/>
            <person name="Lal R."/>
        </authorList>
    </citation>
    <scope>NUCLEOTIDE SEQUENCE [LARGE SCALE GENOMIC DNA]</scope>
    <source>
        <strain evidence="1 2">RP1T</strain>
    </source>
</reference>
<name>A0A1Q2CBF3_9ACTN</name>
<organism evidence="1 2">
    <name type="scientific">Tessaracoccus flavus</name>
    <dbReference type="NCBI Taxonomy" id="1610493"/>
    <lineage>
        <taxon>Bacteria</taxon>
        <taxon>Bacillati</taxon>
        <taxon>Actinomycetota</taxon>
        <taxon>Actinomycetes</taxon>
        <taxon>Propionibacteriales</taxon>
        <taxon>Propionibacteriaceae</taxon>
        <taxon>Tessaracoccus</taxon>
    </lineage>
</organism>
<dbReference type="EMBL" id="CP019605">
    <property type="protein sequence ID" value="AQP43443.1"/>
    <property type="molecule type" value="Genomic_DNA"/>
</dbReference>
<evidence type="ECO:0000313" key="1">
    <source>
        <dbReference type="EMBL" id="AQP43443.1"/>
    </source>
</evidence>